<organism evidence="2 3">
    <name type="scientific">Psilocybe cyanescens</name>
    <dbReference type="NCBI Taxonomy" id="93625"/>
    <lineage>
        <taxon>Eukaryota</taxon>
        <taxon>Fungi</taxon>
        <taxon>Dikarya</taxon>
        <taxon>Basidiomycota</taxon>
        <taxon>Agaricomycotina</taxon>
        <taxon>Agaricomycetes</taxon>
        <taxon>Agaricomycetidae</taxon>
        <taxon>Agaricales</taxon>
        <taxon>Agaricineae</taxon>
        <taxon>Strophariaceae</taxon>
        <taxon>Psilocybe</taxon>
    </lineage>
</organism>
<keyword evidence="1" id="KW-1133">Transmembrane helix</keyword>
<dbReference type="InParanoid" id="A0A409WQR7"/>
<dbReference type="EMBL" id="NHYD01003305">
    <property type="protein sequence ID" value="PPQ80885.1"/>
    <property type="molecule type" value="Genomic_DNA"/>
</dbReference>
<keyword evidence="3" id="KW-1185">Reference proteome</keyword>
<reference evidence="2 3" key="1">
    <citation type="journal article" date="2018" name="Evol. Lett.">
        <title>Horizontal gene cluster transfer increased hallucinogenic mushroom diversity.</title>
        <authorList>
            <person name="Reynolds H.T."/>
            <person name="Vijayakumar V."/>
            <person name="Gluck-Thaler E."/>
            <person name="Korotkin H.B."/>
            <person name="Matheny P.B."/>
            <person name="Slot J.C."/>
        </authorList>
    </citation>
    <scope>NUCLEOTIDE SEQUENCE [LARGE SCALE GENOMIC DNA]</scope>
    <source>
        <strain evidence="2 3">2631</strain>
    </source>
</reference>
<dbReference type="AlphaFoldDB" id="A0A409WQR7"/>
<feature type="transmembrane region" description="Helical" evidence="1">
    <location>
        <begin position="110"/>
        <end position="130"/>
    </location>
</feature>
<name>A0A409WQR7_PSICY</name>
<dbReference type="OrthoDB" id="3044561at2759"/>
<evidence type="ECO:0000313" key="3">
    <source>
        <dbReference type="Proteomes" id="UP000283269"/>
    </source>
</evidence>
<evidence type="ECO:0000313" key="2">
    <source>
        <dbReference type="EMBL" id="PPQ80885.1"/>
    </source>
</evidence>
<accession>A0A409WQR7</accession>
<protein>
    <submittedName>
        <fullName evidence="2">Uncharacterized protein</fullName>
    </submittedName>
</protein>
<comment type="caution">
    <text evidence="2">The sequence shown here is derived from an EMBL/GenBank/DDBJ whole genome shotgun (WGS) entry which is preliminary data.</text>
</comment>
<gene>
    <name evidence="2" type="ORF">CVT25_001894</name>
</gene>
<keyword evidence="1" id="KW-0812">Transmembrane</keyword>
<sequence>MKNSKVLALAVPLVGQHVIALVVIGRAVLQDDAFSDRCDLYRTPIEALPLGVLTVLSQTALWLAAFNKRKFSQAAVLSLVVRESHWTLGIFGLLAAVMIPYSFATHSANPFIIFVWPITFISITSCRLVLSMHELQYEGSRGESVTEFIFTTIMNSTQGSCDSTHASCKSPALDSCRSPPISINSLPTESSYELSPRLGCS</sequence>
<evidence type="ECO:0000256" key="1">
    <source>
        <dbReference type="SAM" id="Phobius"/>
    </source>
</evidence>
<dbReference type="STRING" id="93625.A0A409WQR7"/>
<feature type="transmembrane region" description="Helical" evidence="1">
    <location>
        <begin position="44"/>
        <end position="65"/>
    </location>
</feature>
<proteinExistence type="predicted"/>
<dbReference type="Proteomes" id="UP000283269">
    <property type="component" value="Unassembled WGS sequence"/>
</dbReference>
<keyword evidence="1" id="KW-0472">Membrane</keyword>
<feature type="transmembrane region" description="Helical" evidence="1">
    <location>
        <begin position="86"/>
        <end position="104"/>
    </location>
</feature>